<dbReference type="PANTHER" id="PTHR16026">
    <property type="entry name" value="CARTILAGE ACIDIC PROTEIN 1"/>
    <property type="match status" value="1"/>
</dbReference>
<comment type="caution">
    <text evidence="4">The sequence shown here is derived from an EMBL/GenBank/DDBJ whole genome shotgun (WGS) entry which is preliminary data.</text>
</comment>
<dbReference type="Pfam" id="PF13517">
    <property type="entry name" value="FG-GAP_3"/>
    <property type="match status" value="2"/>
</dbReference>
<protein>
    <submittedName>
        <fullName evidence="4">ASPIC/UnbV</fullName>
    </submittedName>
</protein>
<name>E6PXD9_9ZZZZ</name>
<sequence length="637" mass="67820">MPARFSSLGFCLFACLVAVLPGARFVRAQSGEGSPSATTGKLTEGAQPASSSGQATGGTPPIVLDSHRRPITEGGFVATGPVVFADVSEKAGLTHWTHTMGTPAKDYLIETKGSGVGLIDYDNDGWLDIYLVNGSTADALTGKATAPHAALFHNNHDGTFTDVAAKAGVTNDRWGFGVAVADYDNDGWPDIFVSNFGKNRLYHNNHDGTFTDVAEKAGVTLGNWSTGATWGDYDGDGKLDLFVAGYIHWDWSHLPQSSDGNAFCTFRGEQVACGPRGLQGESDHLFHNNGDGTFTDVSEKAGVADKSGYYGLGAVFADINNDGKPDLLVGNDSTPNYLYLNNGDGTFDDVSYASGYALDQAGRETASMGIAVGDYQNNGQLDVFNTTFSDDYKPLYHNEGDANLTDISDQIGLGEITVPFLSWGDAFFDYDNDGWKDLMMSDGHVYPQADRYAWGTSWKQRPMLFHNIAGKRFEPVPAVEGTGLADVIAGRGMAVGDLFNDGKLDAVINVMDGHPALLRNVFADHNHWLELKLIGTGKSPKDAVGATVYLTANNMRQRSDVLSGGSYLSSNDPRPHFGLGAATTVDKLEVHWPGGRVETFLVTVIDRILTLTEGTGTEVAGKAEGISTASSASAAKP</sequence>
<keyword evidence="1" id="KW-0732">Signal</keyword>
<dbReference type="Gene3D" id="2.130.10.130">
    <property type="entry name" value="Integrin alpha, N-terminal"/>
    <property type="match status" value="2"/>
</dbReference>
<evidence type="ECO:0000256" key="1">
    <source>
        <dbReference type="ARBA" id="ARBA00022729"/>
    </source>
</evidence>
<dbReference type="InterPro" id="IPR027039">
    <property type="entry name" value="Crtac1"/>
</dbReference>
<accession>E6PXD9</accession>
<dbReference type="SUPFAM" id="SSF69318">
    <property type="entry name" value="Integrin alpha N-terminal domain"/>
    <property type="match status" value="1"/>
</dbReference>
<gene>
    <name evidence="4" type="ORF">CARN3_0536</name>
</gene>
<feature type="region of interest" description="Disordered" evidence="2">
    <location>
        <begin position="29"/>
        <end position="66"/>
    </location>
</feature>
<dbReference type="Pfam" id="PF07593">
    <property type="entry name" value="UnbV_ASPIC"/>
    <property type="match status" value="1"/>
</dbReference>
<reference evidence="4" key="1">
    <citation type="submission" date="2009-10" db="EMBL/GenBank/DDBJ databases">
        <title>Diversity of trophic interactions inside an arsenic-rich microbial ecosystem.</title>
        <authorList>
            <person name="Bertin P.N."/>
            <person name="Heinrich-Salmeron A."/>
            <person name="Pelletier E."/>
            <person name="Goulhen-Chollet F."/>
            <person name="Arsene-Ploetze F."/>
            <person name="Gallien S."/>
            <person name="Calteau A."/>
            <person name="Vallenet D."/>
            <person name="Casiot C."/>
            <person name="Chane-Woon-Ming B."/>
            <person name="Giloteaux L."/>
            <person name="Barakat M."/>
            <person name="Bonnefoy V."/>
            <person name="Bruneel O."/>
            <person name="Chandler M."/>
            <person name="Cleiss J."/>
            <person name="Duran R."/>
            <person name="Elbaz-Poulichet F."/>
            <person name="Fonknechten N."/>
            <person name="Lauga B."/>
            <person name="Mornico D."/>
            <person name="Ortet P."/>
            <person name="Schaeffer C."/>
            <person name="Siguier P."/>
            <person name="Alexander Thil Smith A."/>
            <person name="Van Dorsselaer A."/>
            <person name="Weissenbach J."/>
            <person name="Medigue C."/>
            <person name="Le Paslier D."/>
        </authorList>
    </citation>
    <scope>NUCLEOTIDE SEQUENCE</scope>
</reference>
<feature type="compositionally biased region" description="Polar residues" evidence="2">
    <location>
        <begin position="31"/>
        <end position="41"/>
    </location>
</feature>
<evidence type="ECO:0000313" key="4">
    <source>
        <dbReference type="EMBL" id="CBH99598.1"/>
    </source>
</evidence>
<dbReference type="AlphaFoldDB" id="E6PXD9"/>
<dbReference type="InterPro" id="IPR013517">
    <property type="entry name" value="FG-GAP"/>
</dbReference>
<feature type="domain" description="ASPIC/UnbV" evidence="3">
    <location>
        <begin position="543"/>
        <end position="609"/>
    </location>
</feature>
<dbReference type="InterPro" id="IPR028994">
    <property type="entry name" value="Integrin_alpha_N"/>
</dbReference>
<dbReference type="EMBL" id="CABN01000033">
    <property type="protein sequence ID" value="CBH99598.1"/>
    <property type="molecule type" value="Genomic_DNA"/>
</dbReference>
<evidence type="ECO:0000259" key="3">
    <source>
        <dbReference type="Pfam" id="PF07593"/>
    </source>
</evidence>
<dbReference type="PANTHER" id="PTHR16026:SF0">
    <property type="entry name" value="CARTILAGE ACIDIC PROTEIN 1"/>
    <property type="match status" value="1"/>
</dbReference>
<proteinExistence type="predicted"/>
<dbReference type="InterPro" id="IPR011519">
    <property type="entry name" value="UnbV_ASPIC"/>
</dbReference>
<evidence type="ECO:0000256" key="2">
    <source>
        <dbReference type="SAM" id="MobiDB-lite"/>
    </source>
</evidence>
<organism evidence="4">
    <name type="scientific">mine drainage metagenome</name>
    <dbReference type="NCBI Taxonomy" id="410659"/>
    <lineage>
        <taxon>unclassified sequences</taxon>
        <taxon>metagenomes</taxon>
        <taxon>ecological metagenomes</taxon>
    </lineage>
</organism>